<accession>A0A067EKS5</accession>
<reference evidence="1 2" key="1">
    <citation type="submission" date="2014-04" db="EMBL/GenBank/DDBJ databases">
        <authorList>
            <consortium name="International Citrus Genome Consortium"/>
            <person name="Gmitter F."/>
            <person name="Chen C."/>
            <person name="Farmerie W."/>
            <person name="Harkins T."/>
            <person name="Desany B."/>
            <person name="Mohiuddin M."/>
            <person name="Kodira C."/>
            <person name="Borodovsky M."/>
            <person name="Lomsadze A."/>
            <person name="Burns P."/>
            <person name="Jenkins J."/>
            <person name="Prochnik S."/>
            <person name="Shu S."/>
            <person name="Chapman J."/>
            <person name="Pitluck S."/>
            <person name="Schmutz J."/>
            <person name="Rokhsar D."/>
        </authorList>
    </citation>
    <scope>NUCLEOTIDE SEQUENCE</scope>
</reference>
<evidence type="ECO:0000313" key="2">
    <source>
        <dbReference type="Proteomes" id="UP000027120"/>
    </source>
</evidence>
<evidence type="ECO:0000313" key="1">
    <source>
        <dbReference type="EMBL" id="KDO55759.1"/>
    </source>
</evidence>
<sequence length="232" mass="26162">MECDALRMEKGLLLQYYLTSLSKLSVFCYLDPPYEYSIGVAVRWLMVVLASPRNEFRYLVLSKKTTRQLILSYFIASECTNEVLALPYILKLMKGDSWRLAVDNLVKGLKLQLKVEKLTGSCCNVIYLSLSPNSRMKINKTILSGSSDVLDLYHSLQFNMMAMHILICYASLQRWGLFGVLMQEELSAKTVVTSLFAQACGSLNETEIPRVGILNDTKCAGYVPLSNNILTK</sequence>
<protein>
    <submittedName>
        <fullName evidence="1">Uncharacterized protein</fullName>
    </submittedName>
</protein>
<proteinExistence type="predicted"/>
<keyword evidence="2" id="KW-1185">Reference proteome</keyword>
<organism evidence="1 2">
    <name type="scientific">Citrus sinensis</name>
    <name type="common">Sweet orange</name>
    <name type="synonym">Citrus aurantium var. sinensis</name>
    <dbReference type="NCBI Taxonomy" id="2711"/>
    <lineage>
        <taxon>Eukaryota</taxon>
        <taxon>Viridiplantae</taxon>
        <taxon>Streptophyta</taxon>
        <taxon>Embryophyta</taxon>
        <taxon>Tracheophyta</taxon>
        <taxon>Spermatophyta</taxon>
        <taxon>Magnoliopsida</taxon>
        <taxon>eudicotyledons</taxon>
        <taxon>Gunneridae</taxon>
        <taxon>Pentapetalae</taxon>
        <taxon>rosids</taxon>
        <taxon>malvids</taxon>
        <taxon>Sapindales</taxon>
        <taxon>Rutaceae</taxon>
        <taxon>Aurantioideae</taxon>
        <taxon>Citrus</taxon>
    </lineage>
</organism>
<dbReference type="EMBL" id="KK784981">
    <property type="protein sequence ID" value="KDO55759.1"/>
    <property type="molecule type" value="Genomic_DNA"/>
</dbReference>
<gene>
    <name evidence="1" type="ORF">CISIN_1g046760mg</name>
</gene>
<dbReference type="Proteomes" id="UP000027120">
    <property type="component" value="Unassembled WGS sequence"/>
</dbReference>
<name>A0A067EKS5_CITSI</name>
<dbReference type="AlphaFoldDB" id="A0A067EKS5"/>